<reference evidence="2" key="2">
    <citation type="submission" date="2020-09" db="EMBL/GenBank/DDBJ databases">
        <authorList>
            <person name="Sun Q."/>
            <person name="Ohkuma M."/>
        </authorList>
    </citation>
    <scope>NUCLEOTIDE SEQUENCE</scope>
    <source>
        <strain evidence="2">JCM 30804</strain>
    </source>
</reference>
<dbReference type="Gene3D" id="3.40.50.150">
    <property type="entry name" value="Vaccinia Virus protein VP39"/>
    <property type="match status" value="1"/>
</dbReference>
<dbReference type="InterPro" id="IPR029063">
    <property type="entry name" value="SAM-dependent_MTases_sf"/>
</dbReference>
<protein>
    <submittedName>
        <fullName evidence="2">Spermidine synthase</fullName>
    </submittedName>
</protein>
<gene>
    <name evidence="2" type="ORF">GCM10009332_31900</name>
</gene>
<dbReference type="SUPFAM" id="SSF53335">
    <property type="entry name" value="S-adenosyl-L-methionine-dependent methyltransferases"/>
    <property type="match status" value="1"/>
</dbReference>
<sequence>MLDPQEIYRVEDEFGLISVFDDKECRTLSFGLNDEQSKLLKLSPHIPQHTYVQAMLLVLLFCQPRSAIVLGLGGGGLVHALRHYDASMKLTAVELSAKVIEISKRFFQLSIGKKLNVENVDATEFLRKGAHKKVNVIFADIYNVDGVIEQQLSEQFINDAHGLLKEDGYLVLNCWKEQKFNQALLQYLQAHFAEVRACLTGGGNWVVFAAKKPKAIAGSELKNRATQLSNKLGFPLSKHLNRFDVWESAR</sequence>
<evidence type="ECO:0000313" key="3">
    <source>
        <dbReference type="Proteomes" id="UP000613743"/>
    </source>
</evidence>
<evidence type="ECO:0000256" key="1">
    <source>
        <dbReference type="ARBA" id="ARBA00023115"/>
    </source>
</evidence>
<proteinExistence type="predicted"/>
<keyword evidence="3" id="KW-1185">Reference proteome</keyword>
<accession>A0A917K154</accession>
<dbReference type="PANTHER" id="PTHR43317:SF1">
    <property type="entry name" value="THERMOSPERMINE SYNTHASE ACAULIS5"/>
    <property type="match status" value="1"/>
</dbReference>
<reference evidence="2" key="1">
    <citation type="journal article" date="2014" name="Int. J. Syst. Evol. Microbiol.">
        <title>Complete genome sequence of Corynebacterium casei LMG S-19264T (=DSM 44701T), isolated from a smear-ripened cheese.</title>
        <authorList>
            <consortium name="US DOE Joint Genome Institute (JGI-PGF)"/>
            <person name="Walter F."/>
            <person name="Albersmeier A."/>
            <person name="Kalinowski J."/>
            <person name="Ruckert C."/>
        </authorList>
    </citation>
    <scope>NUCLEOTIDE SEQUENCE</scope>
    <source>
        <strain evidence="2">JCM 30804</strain>
    </source>
</reference>
<organism evidence="2 3">
    <name type="scientific">Shewanella gelidii</name>
    <dbReference type="NCBI Taxonomy" id="1642821"/>
    <lineage>
        <taxon>Bacteria</taxon>
        <taxon>Pseudomonadati</taxon>
        <taxon>Pseudomonadota</taxon>
        <taxon>Gammaproteobacteria</taxon>
        <taxon>Alteromonadales</taxon>
        <taxon>Shewanellaceae</taxon>
        <taxon>Shewanella</taxon>
    </lineage>
</organism>
<dbReference type="RefSeq" id="WP_188922809.1">
    <property type="nucleotide sequence ID" value="NZ_BMPZ01000013.1"/>
</dbReference>
<dbReference type="Pfam" id="PF01564">
    <property type="entry name" value="Spermine_synth"/>
    <property type="match status" value="1"/>
</dbReference>
<dbReference type="CDD" id="cd02440">
    <property type="entry name" value="AdoMet_MTases"/>
    <property type="match status" value="1"/>
</dbReference>
<dbReference type="PANTHER" id="PTHR43317">
    <property type="entry name" value="THERMOSPERMINE SYNTHASE ACAULIS5"/>
    <property type="match status" value="1"/>
</dbReference>
<comment type="caution">
    <text evidence="2">The sequence shown here is derived from an EMBL/GenBank/DDBJ whole genome shotgun (WGS) entry which is preliminary data.</text>
</comment>
<dbReference type="Proteomes" id="UP000613743">
    <property type="component" value="Unassembled WGS sequence"/>
</dbReference>
<dbReference type="AlphaFoldDB" id="A0A917K154"/>
<keyword evidence="1" id="KW-0620">Polyamine biosynthesis</keyword>
<evidence type="ECO:0000313" key="2">
    <source>
        <dbReference type="EMBL" id="GGI92221.1"/>
    </source>
</evidence>
<name>A0A917K154_9GAMM</name>
<dbReference type="EMBL" id="BMPZ01000013">
    <property type="protein sequence ID" value="GGI92221.1"/>
    <property type="molecule type" value="Genomic_DNA"/>
</dbReference>
<dbReference type="GO" id="GO:0006596">
    <property type="term" value="P:polyamine biosynthetic process"/>
    <property type="evidence" value="ECO:0007669"/>
    <property type="project" value="UniProtKB-KW"/>
</dbReference>